<reference evidence="1" key="1">
    <citation type="submission" date="2018-05" db="EMBL/GenBank/DDBJ databases">
        <authorList>
            <person name="Lanie J.A."/>
            <person name="Ng W.-L."/>
            <person name="Kazmierczak K.M."/>
            <person name="Andrzejewski T.M."/>
            <person name="Davidsen T.M."/>
            <person name="Wayne K.J."/>
            <person name="Tettelin H."/>
            <person name="Glass J.I."/>
            <person name="Rusch D."/>
            <person name="Podicherti R."/>
            <person name="Tsui H.-C.T."/>
            <person name="Winkler M.E."/>
        </authorList>
    </citation>
    <scope>NUCLEOTIDE SEQUENCE</scope>
</reference>
<dbReference type="EMBL" id="UINC01208802">
    <property type="protein sequence ID" value="SVE31528.1"/>
    <property type="molecule type" value="Genomic_DNA"/>
</dbReference>
<evidence type="ECO:0000313" key="1">
    <source>
        <dbReference type="EMBL" id="SVE31528.1"/>
    </source>
</evidence>
<dbReference type="AlphaFoldDB" id="A0A383CIV3"/>
<gene>
    <name evidence="1" type="ORF">METZ01_LOCUS484382</name>
</gene>
<feature type="non-terminal residue" evidence="1">
    <location>
        <position position="240"/>
    </location>
</feature>
<name>A0A383CIV3_9ZZZZ</name>
<sequence>MLGKYIFGDWSTSWAGTSGHIYSLEENPEGLSASFTVTPNTSGTPIADHSHTCELTPAQVASLQANPGTTAVVVQSDSVHANLYTHTFTIMWNATFNTWNLLSQTNPEGHDVFTFVEYSGDVGYTRKALSFWDDVAEVVTLTTHDRSLLTLGEDTSGEIYLSTRVGINTYQGTGPNNTAIYKLMETFDSSTETPAQSQIPASEMAHVHGYEVTYDAVAEVFTANEISDWEMSTWDAFFPI</sequence>
<protein>
    <submittedName>
        <fullName evidence="1">Uncharacterized protein</fullName>
    </submittedName>
</protein>
<proteinExistence type="predicted"/>
<accession>A0A383CIV3</accession>
<organism evidence="1">
    <name type="scientific">marine metagenome</name>
    <dbReference type="NCBI Taxonomy" id="408172"/>
    <lineage>
        <taxon>unclassified sequences</taxon>
        <taxon>metagenomes</taxon>
        <taxon>ecological metagenomes</taxon>
    </lineage>
</organism>